<accession>X0S8J9</accession>
<evidence type="ECO:0000313" key="2">
    <source>
        <dbReference type="EMBL" id="GAF72262.1"/>
    </source>
</evidence>
<feature type="region of interest" description="Disordered" evidence="1">
    <location>
        <begin position="167"/>
        <end position="187"/>
    </location>
</feature>
<comment type="caution">
    <text evidence="2">The sequence shown here is derived from an EMBL/GenBank/DDBJ whole genome shotgun (WGS) entry which is preliminary data.</text>
</comment>
<proteinExistence type="predicted"/>
<sequence length="240" mass="25509">DEDIPHGIQLRTGLTNTIPVLWREGTEASPVWRMDNTLSFPMTNIGTTNGRVMWNELTGGSWQLTEVGSNNWFTLAHVYAMPGLNPTSGNLVALVGQGEYANVASARDAAREESQSLALDGLPALEFVLVATVVIKTNATWANTTKSGFTTADTSGADYVDWREAPRTAGAGTSGHTHEPKSAVLTRDGNGSVETVTVEGENTWTLSRNPNGSVASLTDTVYNVAVDRDVEGVVTGVTVT</sequence>
<evidence type="ECO:0000256" key="1">
    <source>
        <dbReference type="SAM" id="MobiDB-lite"/>
    </source>
</evidence>
<feature type="non-terminal residue" evidence="2">
    <location>
        <position position="1"/>
    </location>
</feature>
<protein>
    <submittedName>
        <fullName evidence="2">Uncharacterized protein</fullName>
    </submittedName>
</protein>
<dbReference type="EMBL" id="BARS01002752">
    <property type="protein sequence ID" value="GAF72262.1"/>
    <property type="molecule type" value="Genomic_DNA"/>
</dbReference>
<gene>
    <name evidence="2" type="ORF">S01H1_05277</name>
</gene>
<reference evidence="2" key="1">
    <citation type="journal article" date="2014" name="Front. Microbiol.">
        <title>High frequency of phylogenetically diverse reductive dehalogenase-homologous genes in deep subseafloor sedimentary metagenomes.</title>
        <authorList>
            <person name="Kawai M."/>
            <person name="Futagami T."/>
            <person name="Toyoda A."/>
            <person name="Takaki Y."/>
            <person name="Nishi S."/>
            <person name="Hori S."/>
            <person name="Arai W."/>
            <person name="Tsubouchi T."/>
            <person name="Morono Y."/>
            <person name="Uchiyama I."/>
            <person name="Ito T."/>
            <person name="Fujiyama A."/>
            <person name="Inagaki F."/>
            <person name="Takami H."/>
        </authorList>
    </citation>
    <scope>NUCLEOTIDE SEQUENCE</scope>
    <source>
        <strain evidence="2">Expedition CK06-06</strain>
    </source>
</reference>
<name>X0S8J9_9ZZZZ</name>
<organism evidence="2">
    <name type="scientific">marine sediment metagenome</name>
    <dbReference type="NCBI Taxonomy" id="412755"/>
    <lineage>
        <taxon>unclassified sequences</taxon>
        <taxon>metagenomes</taxon>
        <taxon>ecological metagenomes</taxon>
    </lineage>
</organism>
<dbReference type="AlphaFoldDB" id="X0S8J9"/>